<reference evidence="1 2" key="1">
    <citation type="submission" date="2018-03" db="EMBL/GenBank/DDBJ databases">
        <title>Genome sequencing of Simplicispira sp.</title>
        <authorList>
            <person name="Kim S.-J."/>
            <person name="Heo J."/>
            <person name="Kwon S.-W."/>
        </authorList>
    </citation>
    <scope>NUCLEOTIDE SEQUENCE [LARGE SCALE GENOMIC DNA]</scope>
    <source>
        <strain evidence="1 2">SC1-8</strain>
    </source>
</reference>
<organism evidence="1 2">
    <name type="scientific">Simplicispira suum</name>
    <dbReference type="NCBI Taxonomy" id="2109915"/>
    <lineage>
        <taxon>Bacteria</taxon>
        <taxon>Pseudomonadati</taxon>
        <taxon>Pseudomonadota</taxon>
        <taxon>Betaproteobacteria</taxon>
        <taxon>Burkholderiales</taxon>
        <taxon>Comamonadaceae</taxon>
        <taxon>Simplicispira</taxon>
    </lineage>
</organism>
<name>A0A2S0N5B3_9BURK</name>
<dbReference type="EMBL" id="CP027669">
    <property type="protein sequence ID" value="AVO43296.1"/>
    <property type="molecule type" value="Genomic_DNA"/>
</dbReference>
<dbReference type="SUPFAM" id="SSF52540">
    <property type="entry name" value="P-loop containing nucleoside triphosphate hydrolases"/>
    <property type="match status" value="1"/>
</dbReference>
<dbReference type="InterPro" id="IPR027417">
    <property type="entry name" value="P-loop_NTPase"/>
</dbReference>
<keyword evidence="2" id="KW-1185">Reference proteome</keyword>
<evidence type="ECO:0000313" key="1">
    <source>
        <dbReference type="EMBL" id="AVO43296.1"/>
    </source>
</evidence>
<dbReference type="OrthoDB" id="9811176at2"/>
<dbReference type="AlphaFoldDB" id="A0A2S0N5B3"/>
<dbReference type="Proteomes" id="UP000239326">
    <property type="component" value="Chromosome"/>
</dbReference>
<evidence type="ECO:0000313" key="2">
    <source>
        <dbReference type="Proteomes" id="UP000239326"/>
    </source>
</evidence>
<dbReference type="NCBIfam" id="NF033429">
    <property type="entry name" value="ImuA_translesion"/>
    <property type="match status" value="1"/>
</dbReference>
<sequence length="271" mass="28739">MRPCAPEPRPLPAHVAEALWRGTEIGGQAAATVPTGFAALDAQLPGGGWPRRSLTELLTAQAAVCEWRLLGPALPAFTRERGRLYLVAPPKEPHVGGLCQLGLSVDQVVWIEAATPAERLWATEQLIKADPAGAIVSWLPQARPEQIRRLQVQAHGCEAPVFLLRPVTALRDASSAPLRLSIALGAGWQLEVRIAKRRGASMDEALHLHALPGQLARVLPPRLIRLPAPVAAAAAATAATPSSQLEAADARALGRVAPRPVAHLVARPLAH</sequence>
<dbReference type="Gene3D" id="3.40.50.300">
    <property type="entry name" value="P-loop containing nucleotide triphosphate hydrolases"/>
    <property type="match status" value="1"/>
</dbReference>
<protein>
    <submittedName>
        <fullName evidence="1">Recombinase RecA</fullName>
    </submittedName>
</protein>
<dbReference type="KEGG" id="simp:C6571_14880"/>
<dbReference type="RefSeq" id="WP_106448270.1">
    <property type="nucleotide sequence ID" value="NZ_CP027669.1"/>
</dbReference>
<gene>
    <name evidence="1" type="ORF">C6571_14880</name>
</gene>
<dbReference type="InterPro" id="IPR047610">
    <property type="entry name" value="ImuA_translesion"/>
</dbReference>
<proteinExistence type="predicted"/>
<accession>A0A2S0N5B3</accession>